<protein>
    <submittedName>
        <fullName evidence="2">Cyclic di-GMP phosphodiesterase response regulator RpfG</fullName>
        <ecNumber evidence="2">3.1.4.52</ecNumber>
    </submittedName>
</protein>
<dbReference type="SUPFAM" id="SSF109604">
    <property type="entry name" value="HD-domain/PDEase-like"/>
    <property type="match status" value="1"/>
</dbReference>
<evidence type="ECO:0000313" key="2">
    <source>
        <dbReference type="EMBL" id="OFV69028.1"/>
    </source>
</evidence>
<dbReference type="PANTHER" id="PTHR43155">
    <property type="entry name" value="CYCLIC DI-GMP PHOSPHODIESTERASE PA4108-RELATED"/>
    <property type="match status" value="1"/>
</dbReference>
<dbReference type="STRING" id="52694.ACWI_35660"/>
<dbReference type="CDD" id="cd00077">
    <property type="entry name" value="HDc"/>
    <property type="match status" value="1"/>
</dbReference>
<dbReference type="InterPro" id="IPR003607">
    <property type="entry name" value="HD/PDEase_dom"/>
</dbReference>
<dbReference type="AlphaFoldDB" id="A0A1F2PCP6"/>
<dbReference type="PROSITE" id="PS51832">
    <property type="entry name" value="HD_GYP"/>
    <property type="match status" value="1"/>
</dbReference>
<evidence type="ECO:0000259" key="1">
    <source>
        <dbReference type="PROSITE" id="PS51832"/>
    </source>
</evidence>
<reference evidence="2 3" key="1">
    <citation type="submission" date="2015-09" db="EMBL/GenBank/DDBJ databases">
        <title>Genome sequence of Acetobacterium wieringae DSM 1911.</title>
        <authorList>
            <person name="Poehlein A."/>
            <person name="Bengelsdorf F.R."/>
            <person name="Schiel-Bengelsdorf B."/>
            <person name="Duerre P."/>
            <person name="Daniel R."/>
        </authorList>
    </citation>
    <scope>NUCLEOTIDE SEQUENCE [LARGE SCALE GENOMIC DNA]</scope>
    <source>
        <strain evidence="2 3">DSM 1911</strain>
    </source>
</reference>
<feature type="domain" description="HD-GYP" evidence="1">
    <location>
        <begin position="108"/>
        <end position="304"/>
    </location>
</feature>
<name>A0A1F2PCP6_9FIRM</name>
<organism evidence="2 3">
    <name type="scientific">Acetobacterium wieringae</name>
    <dbReference type="NCBI Taxonomy" id="52694"/>
    <lineage>
        <taxon>Bacteria</taxon>
        <taxon>Bacillati</taxon>
        <taxon>Bacillota</taxon>
        <taxon>Clostridia</taxon>
        <taxon>Eubacteriales</taxon>
        <taxon>Eubacteriaceae</taxon>
        <taxon>Acetobacterium</taxon>
    </lineage>
</organism>
<accession>A0A1F2PCP6</accession>
<dbReference type="GO" id="GO:0071111">
    <property type="term" value="F:cyclic-guanylate-specific phosphodiesterase activity"/>
    <property type="evidence" value="ECO:0007669"/>
    <property type="project" value="UniProtKB-EC"/>
</dbReference>
<evidence type="ECO:0000313" key="3">
    <source>
        <dbReference type="Proteomes" id="UP000176244"/>
    </source>
</evidence>
<sequence>MRYVPTFCLREGMMLGNNLWGERGELILAKDTVLTEDYIERIKKLNYNGIYVEDDLTKDIQIINIINDRVRAETVKCVKDVFITTENKGSLKKNTFNDMQKQIESIVDEILQNSHMVINMVDLKVFDDYTYFHSVNVAVLSIVLGTALGLRREQLCDLGIGAILHDIGKVFVKKDILCKAGVLSDDESCEMQNHSTLGYDYIKKVSNINLSARIGILDHHEKFGGGGYPNDLKEEKISLFGRIIAIADVYDAMTSDRPYRKAIIPSEVIEYIMGASHTLFDPDLVDVFIRKIAPYPIGTCVELSNRLTGIIIENYENFSMRPKVRIFKKDGEDVAPFELDLSNRAFLNITITSIL</sequence>
<comment type="caution">
    <text evidence="2">The sequence shown here is derived from an EMBL/GenBank/DDBJ whole genome shotgun (WGS) entry which is preliminary data.</text>
</comment>
<dbReference type="InterPro" id="IPR037522">
    <property type="entry name" value="HD_GYP_dom"/>
</dbReference>
<dbReference type="Pfam" id="PF13487">
    <property type="entry name" value="HD_5"/>
    <property type="match status" value="1"/>
</dbReference>
<gene>
    <name evidence="2" type="primary">rpfG_19</name>
    <name evidence="2" type="ORF">ACWI_35660</name>
</gene>
<dbReference type="EC" id="3.1.4.52" evidence="2"/>
<dbReference type="PANTHER" id="PTHR43155:SF2">
    <property type="entry name" value="CYCLIC DI-GMP PHOSPHODIESTERASE PA4108"/>
    <property type="match status" value="1"/>
</dbReference>
<proteinExistence type="predicted"/>
<dbReference type="Proteomes" id="UP000176244">
    <property type="component" value="Unassembled WGS sequence"/>
</dbReference>
<keyword evidence="2" id="KW-0378">Hydrolase</keyword>
<dbReference type="Gene3D" id="1.10.3210.10">
    <property type="entry name" value="Hypothetical protein af1432"/>
    <property type="match status" value="1"/>
</dbReference>
<dbReference type="EMBL" id="LKEU01000050">
    <property type="protein sequence ID" value="OFV69028.1"/>
    <property type="molecule type" value="Genomic_DNA"/>
</dbReference>
<dbReference type="SMART" id="SM00471">
    <property type="entry name" value="HDc"/>
    <property type="match status" value="1"/>
</dbReference>
<dbReference type="OrthoDB" id="9798833at2"/>
<dbReference type="RefSeq" id="WP_070372792.1">
    <property type="nucleotide sequence ID" value="NZ_LKEU01000050.1"/>
</dbReference>